<dbReference type="EMBL" id="BRXZ01008236">
    <property type="protein sequence ID" value="GMI23413.1"/>
    <property type="molecule type" value="Genomic_DNA"/>
</dbReference>
<name>A0A9W7FY02_9STRA</name>
<gene>
    <name evidence="1" type="ORF">TrRE_jg1503</name>
</gene>
<organism evidence="1 2">
    <name type="scientific">Triparma retinervis</name>
    <dbReference type="NCBI Taxonomy" id="2557542"/>
    <lineage>
        <taxon>Eukaryota</taxon>
        <taxon>Sar</taxon>
        <taxon>Stramenopiles</taxon>
        <taxon>Ochrophyta</taxon>
        <taxon>Bolidophyceae</taxon>
        <taxon>Parmales</taxon>
        <taxon>Triparmaceae</taxon>
        <taxon>Triparma</taxon>
    </lineage>
</organism>
<keyword evidence="2" id="KW-1185">Reference proteome</keyword>
<evidence type="ECO:0000313" key="2">
    <source>
        <dbReference type="Proteomes" id="UP001165082"/>
    </source>
</evidence>
<feature type="non-terminal residue" evidence="1">
    <location>
        <position position="1"/>
    </location>
</feature>
<dbReference type="Proteomes" id="UP001165082">
    <property type="component" value="Unassembled WGS sequence"/>
</dbReference>
<sequence>LFSTYEAKVEAKEAASLASYAAEAARLKSQFSVIAKATAKKAKERLAMMDSVEMERLNLVCREKLHLLFRTRRFGMRRKGGSRSAAANTLRKCHLRRHVDLSPNYPHYAKQSYLHEMWKSRMEKRVALKSKREKR</sequence>
<dbReference type="AlphaFoldDB" id="A0A9W7FY02"/>
<reference evidence="1" key="1">
    <citation type="submission" date="2022-07" db="EMBL/GenBank/DDBJ databases">
        <title>Genome analysis of Parmales, a sister group of diatoms, reveals the evolutionary specialization of diatoms from phago-mixotrophs to photoautotrophs.</title>
        <authorList>
            <person name="Ban H."/>
            <person name="Sato S."/>
            <person name="Yoshikawa S."/>
            <person name="Kazumasa Y."/>
            <person name="Nakamura Y."/>
            <person name="Ichinomiya M."/>
            <person name="Saitoh K."/>
            <person name="Sato N."/>
            <person name="Blanc-Mathieu R."/>
            <person name="Endo H."/>
            <person name="Kuwata A."/>
            <person name="Ogata H."/>
        </authorList>
    </citation>
    <scope>NUCLEOTIDE SEQUENCE</scope>
</reference>
<comment type="caution">
    <text evidence="1">The sequence shown here is derived from an EMBL/GenBank/DDBJ whole genome shotgun (WGS) entry which is preliminary data.</text>
</comment>
<evidence type="ECO:0000313" key="1">
    <source>
        <dbReference type="EMBL" id="GMI23413.1"/>
    </source>
</evidence>
<protein>
    <submittedName>
        <fullName evidence="1">Uncharacterized protein</fullName>
    </submittedName>
</protein>
<proteinExistence type="predicted"/>
<accession>A0A9W7FY02</accession>